<reference evidence="1 2" key="1">
    <citation type="submission" date="2018-04" db="EMBL/GenBank/DDBJ databases">
        <authorList>
            <person name="Vogel A."/>
        </authorList>
    </citation>
    <scope>NUCLEOTIDE SEQUENCE [LARGE SCALE GENOMIC DNA]</scope>
</reference>
<protein>
    <recommendedName>
        <fullName evidence="3">CTLH domain-containing protein</fullName>
    </recommendedName>
</protein>
<dbReference type="GO" id="GO:0005634">
    <property type="term" value="C:nucleus"/>
    <property type="evidence" value="ECO:0007669"/>
    <property type="project" value="TreeGrafter"/>
</dbReference>
<proteinExistence type="predicted"/>
<dbReference type="GO" id="GO:0004842">
    <property type="term" value="F:ubiquitin-protein transferase activity"/>
    <property type="evidence" value="ECO:0007669"/>
    <property type="project" value="InterPro"/>
</dbReference>
<dbReference type="AlphaFoldDB" id="A0A484KHW9"/>
<sequence length="363" mass="41521">MDLGMGMEMDRCFQELEPEMSAMNLSDGDPIAVLTELNHRLRNMNPPESHPKMEFVVERTVGVLLNHRLRNMNPPESHPKMKFVVQKSLEAVGVLLSKIERAYENLGFDTHLMNQIIVYHFYREGLFYAARYYAKRAGVVPTEILKQFELGKCMLKLLKAMDVDTALNWVSANRERYDNGAKLELGLHKLKYVGLFAGSENLEDPTVLEYAKTHFGTWAKLNQDKCKKVFWEASRARMACCNGGLDHIPMDRLVGDVWKMFCQVTPVTSSLDPLEVAIAGGEDAVLTLRRFFDQAEGEGQLDRNLRENINLRDRLVAPRKYDMSPVRCPLCRKQCKTPILLKSMGVVCNGCFPKYCNDFWDTI</sequence>
<evidence type="ECO:0008006" key="3">
    <source>
        <dbReference type="Google" id="ProtNLM"/>
    </source>
</evidence>
<keyword evidence="2" id="KW-1185">Reference proteome</keyword>
<dbReference type="GO" id="GO:0043161">
    <property type="term" value="P:proteasome-mediated ubiquitin-dependent protein catabolic process"/>
    <property type="evidence" value="ECO:0007669"/>
    <property type="project" value="InterPro"/>
</dbReference>
<dbReference type="GO" id="GO:0034657">
    <property type="term" value="C:GID complex"/>
    <property type="evidence" value="ECO:0007669"/>
    <property type="project" value="TreeGrafter"/>
</dbReference>
<accession>A0A484KHW9</accession>
<dbReference type="Proteomes" id="UP000595140">
    <property type="component" value="Unassembled WGS sequence"/>
</dbReference>
<dbReference type="PANTHER" id="PTHR12170">
    <property type="entry name" value="MACROPHAGE ERYTHROBLAST ATTACHER-RELATED"/>
    <property type="match status" value="1"/>
</dbReference>
<organism evidence="1 2">
    <name type="scientific">Cuscuta campestris</name>
    <dbReference type="NCBI Taxonomy" id="132261"/>
    <lineage>
        <taxon>Eukaryota</taxon>
        <taxon>Viridiplantae</taxon>
        <taxon>Streptophyta</taxon>
        <taxon>Embryophyta</taxon>
        <taxon>Tracheophyta</taxon>
        <taxon>Spermatophyta</taxon>
        <taxon>Magnoliopsida</taxon>
        <taxon>eudicotyledons</taxon>
        <taxon>Gunneridae</taxon>
        <taxon>Pentapetalae</taxon>
        <taxon>asterids</taxon>
        <taxon>lamiids</taxon>
        <taxon>Solanales</taxon>
        <taxon>Convolvulaceae</taxon>
        <taxon>Cuscuteae</taxon>
        <taxon>Cuscuta</taxon>
        <taxon>Cuscuta subgen. Grammica</taxon>
        <taxon>Cuscuta sect. Cleistogrammica</taxon>
    </lineage>
</organism>
<dbReference type="PANTHER" id="PTHR12170:SF3">
    <property type="entry name" value="GH10162P"/>
    <property type="match status" value="1"/>
</dbReference>
<evidence type="ECO:0000313" key="1">
    <source>
        <dbReference type="EMBL" id="VFQ65551.1"/>
    </source>
</evidence>
<name>A0A484KHW9_9ASTE</name>
<evidence type="ECO:0000313" key="2">
    <source>
        <dbReference type="Proteomes" id="UP000595140"/>
    </source>
</evidence>
<dbReference type="OrthoDB" id="1933281at2759"/>
<dbReference type="InterPro" id="IPR045098">
    <property type="entry name" value="Fyv10_fam"/>
</dbReference>
<dbReference type="GO" id="GO:0005737">
    <property type="term" value="C:cytoplasm"/>
    <property type="evidence" value="ECO:0007669"/>
    <property type="project" value="TreeGrafter"/>
</dbReference>
<gene>
    <name evidence="1" type="ORF">CCAM_LOCUS7327</name>
</gene>
<dbReference type="EMBL" id="OOIL02000462">
    <property type="protein sequence ID" value="VFQ65551.1"/>
    <property type="molecule type" value="Genomic_DNA"/>
</dbReference>